<organism evidence="3 4">
    <name type="scientific">Yinghuangia aomiensis</name>
    <dbReference type="NCBI Taxonomy" id="676205"/>
    <lineage>
        <taxon>Bacteria</taxon>
        <taxon>Bacillati</taxon>
        <taxon>Actinomycetota</taxon>
        <taxon>Actinomycetes</taxon>
        <taxon>Kitasatosporales</taxon>
        <taxon>Streptomycetaceae</taxon>
        <taxon>Yinghuangia</taxon>
    </lineage>
</organism>
<keyword evidence="4" id="KW-1185">Reference proteome</keyword>
<dbReference type="RefSeq" id="WP_345674755.1">
    <property type="nucleotide sequence ID" value="NZ_BAABHS010000005.1"/>
</dbReference>
<dbReference type="Pfam" id="PF01796">
    <property type="entry name" value="OB_ChsH2_C"/>
    <property type="match status" value="1"/>
</dbReference>
<reference evidence="4" key="1">
    <citation type="journal article" date="2019" name="Int. J. Syst. Evol. Microbiol.">
        <title>The Global Catalogue of Microorganisms (GCM) 10K type strain sequencing project: providing services to taxonomists for standard genome sequencing and annotation.</title>
        <authorList>
            <consortium name="The Broad Institute Genomics Platform"/>
            <consortium name="The Broad Institute Genome Sequencing Center for Infectious Disease"/>
            <person name="Wu L."/>
            <person name="Ma J."/>
        </authorList>
    </citation>
    <scope>NUCLEOTIDE SEQUENCE [LARGE SCALE GENOMIC DNA]</scope>
    <source>
        <strain evidence="4">JCM 17986</strain>
    </source>
</reference>
<feature type="domain" description="ChsH2 rubredoxin-like zinc ribbon" evidence="2">
    <location>
        <begin position="17"/>
        <end position="53"/>
    </location>
</feature>
<dbReference type="Proteomes" id="UP001500466">
    <property type="component" value="Unassembled WGS sequence"/>
</dbReference>
<name>A0ABP9GXK7_9ACTN</name>
<proteinExistence type="predicted"/>
<sequence>MALVQPPHATPDDAFFWNAVAAGRLALRRCAACGRVQQPPTPLCPACGADDHETFAPEPHGRLLSWVVPRHPAAALPEQTIIALVELTCGARLVTNLRDAGPETLRMDLPVEMFVDTLDGVALPQARPAAGVLA</sequence>
<evidence type="ECO:0008006" key="5">
    <source>
        <dbReference type="Google" id="ProtNLM"/>
    </source>
</evidence>
<feature type="domain" description="ChsH2 C-terminal OB-fold" evidence="1">
    <location>
        <begin position="60"/>
        <end position="113"/>
    </location>
</feature>
<dbReference type="InterPro" id="IPR012340">
    <property type="entry name" value="NA-bd_OB-fold"/>
</dbReference>
<dbReference type="Gene3D" id="6.10.30.10">
    <property type="match status" value="1"/>
</dbReference>
<dbReference type="Pfam" id="PF12172">
    <property type="entry name" value="zf-ChsH2"/>
    <property type="match status" value="1"/>
</dbReference>
<protein>
    <recommendedName>
        <fullName evidence="5">DUF35 domain-containing protein</fullName>
    </recommendedName>
</protein>
<dbReference type="PANTHER" id="PTHR34075:SF5">
    <property type="entry name" value="BLR3430 PROTEIN"/>
    <property type="match status" value="1"/>
</dbReference>
<gene>
    <name evidence="3" type="ORF">GCM10023205_17500</name>
</gene>
<dbReference type="EMBL" id="BAABHS010000005">
    <property type="protein sequence ID" value="GAA4955975.1"/>
    <property type="molecule type" value="Genomic_DNA"/>
</dbReference>
<dbReference type="InterPro" id="IPR052513">
    <property type="entry name" value="Thioester_dehydratase-like"/>
</dbReference>
<comment type="caution">
    <text evidence="3">The sequence shown here is derived from an EMBL/GenBank/DDBJ whole genome shotgun (WGS) entry which is preliminary data.</text>
</comment>
<evidence type="ECO:0000259" key="1">
    <source>
        <dbReference type="Pfam" id="PF01796"/>
    </source>
</evidence>
<dbReference type="SUPFAM" id="SSF50249">
    <property type="entry name" value="Nucleic acid-binding proteins"/>
    <property type="match status" value="1"/>
</dbReference>
<dbReference type="PANTHER" id="PTHR34075">
    <property type="entry name" value="BLR3430 PROTEIN"/>
    <property type="match status" value="1"/>
</dbReference>
<evidence type="ECO:0000313" key="3">
    <source>
        <dbReference type="EMBL" id="GAA4955975.1"/>
    </source>
</evidence>
<dbReference type="InterPro" id="IPR002878">
    <property type="entry name" value="ChsH2_C"/>
</dbReference>
<evidence type="ECO:0000259" key="2">
    <source>
        <dbReference type="Pfam" id="PF12172"/>
    </source>
</evidence>
<evidence type="ECO:0000313" key="4">
    <source>
        <dbReference type="Proteomes" id="UP001500466"/>
    </source>
</evidence>
<accession>A0ABP9GXK7</accession>
<dbReference type="InterPro" id="IPR022002">
    <property type="entry name" value="ChsH2_Znr"/>
</dbReference>